<name>A0A0A8Z4I2_ARUDO</name>
<proteinExistence type="predicted"/>
<dbReference type="EMBL" id="GBRH01266250">
    <property type="protein sequence ID" value="JAD31645.1"/>
    <property type="molecule type" value="Transcribed_RNA"/>
</dbReference>
<reference evidence="1" key="1">
    <citation type="submission" date="2014-09" db="EMBL/GenBank/DDBJ databases">
        <authorList>
            <person name="Magalhaes I.L.F."/>
            <person name="Oliveira U."/>
            <person name="Santos F.R."/>
            <person name="Vidigal T.H.D.A."/>
            <person name="Brescovit A.D."/>
            <person name="Santos A.J."/>
        </authorList>
    </citation>
    <scope>NUCLEOTIDE SEQUENCE</scope>
    <source>
        <tissue evidence="1">Shoot tissue taken approximately 20 cm above the soil surface</tissue>
    </source>
</reference>
<protein>
    <submittedName>
        <fullName evidence="1">Uncharacterized protein</fullName>
    </submittedName>
</protein>
<reference evidence="1" key="2">
    <citation type="journal article" date="2015" name="Data Brief">
        <title>Shoot transcriptome of the giant reed, Arundo donax.</title>
        <authorList>
            <person name="Barrero R.A."/>
            <person name="Guerrero F.D."/>
            <person name="Moolhuijzen P."/>
            <person name="Goolsby J.A."/>
            <person name="Tidwell J."/>
            <person name="Bellgard S.E."/>
            <person name="Bellgard M.I."/>
        </authorList>
    </citation>
    <scope>NUCLEOTIDE SEQUENCE</scope>
    <source>
        <tissue evidence="1">Shoot tissue taken approximately 20 cm above the soil surface</tissue>
    </source>
</reference>
<organism evidence="1">
    <name type="scientific">Arundo donax</name>
    <name type="common">Giant reed</name>
    <name type="synonym">Donax arundinaceus</name>
    <dbReference type="NCBI Taxonomy" id="35708"/>
    <lineage>
        <taxon>Eukaryota</taxon>
        <taxon>Viridiplantae</taxon>
        <taxon>Streptophyta</taxon>
        <taxon>Embryophyta</taxon>
        <taxon>Tracheophyta</taxon>
        <taxon>Spermatophyta</taxon>
        <taxon>Magnoliopsida</taxon>
        <taxon>Liliopsida</taxon>
        <taxon>Poales</taxon>
        <taxon>Poaceae</taxon>
        <taxon>PACMAD clade</taxon>
        <taxon>Arundinoideae</taxon>
        <taxon>Arundineae</taxon>
        <taxon>Arundo</taxon>
    </lineage>
</organism>
<evidence type="ECO:0000313" key="1">
    <source>
        <dbReference type="EMBL" id="JAD31645.1"/>
    </source>
</evidence>
<dbReference type="AlphaFoldDB" id="A0A0A8Z4I2"/>
<sequence>MCSNLYSYQASENCIATMNEFSSIGLSCTLFITNNLNRQAVLVAI</sequence>
<accession>A0A0A8Z4I2</accession>